<evidence type="ECO:0000256" key="4">
    <source>
        <dbReference type="PROSITE-ProRule" id="PRU00091"/>
    </source>
</evidence>
<dbReference type="Proteomes" id="UP001153365">
    <property type="component" value="Unassembled WGS sequence"/>
</dbReference>
<keyword evidence="3" id="KW-0862">Zinc</keyword>
<protein>
    <submittedName>
        <fullName evidence="7">FYVE zinc finger-domain-containing protein</fullName>
    </submittedName>
</protein>
<dbReference type="Gene3D" id="3.30.40.10">
    <property type="entry name" value="Zinc/RING finger domain, C3HC4 (zinc finger)"/>
    <property type="match status" value="1"/>
</dbReference>
<dbReference type="InterPro" id="IPR017455">
    <property type="entry name" value="Znf_FYVE-rel"/>
</dbReference>
<name>A0AAV0BHL4_PHAPC</name>
<feature type="compositionally biased region" description="Basic and acidic residues" evidence="5">
    <location>
        <begin position="143"/>
        <end position="163"/>
    </location>
</feature>
<feature type="compositionally biased region" description="Low complexity" evidence="5">
    <location>
        <begin position="11"/>
        <end position="23"/>
    </location>
</feature>
<feature type="region of interest" description="Disordered" evidence="5">
    <location>
        <begin position="1"/>
        <end position="58"/>
    </location>
</feature>
<evidence type="ECO:0000256" key="3">
    <source>
        <dbReference type="ARBA" id="ARBA00022833"/>
    </source>
</evidence>
<dbReference type="SMART" id="SM00064">
    <property type="entry name" value="FYVE"/>
    <property type="match status" value="1"/>
</dbReference>
<keyword evidence="2 4" id="KW-0863">Zinc-finger</keyword>
<dbReference type="AlphaFoldDB" id="A0AAV0BHL4"/>
<dbReference type="InterPro" id="IPR021565">
    <property type="entry name" value="Rbsn_Rab-bd"/>
</dbReference>
<dbReference type="GO" id="GO:0008270">
    <property type="term" value="F:zinc ion binding"/>
    <property type="evidence" value="ECO:0007669"/>
    <property type="project" value="UniProtKB-KW"/>
</dbReference>
<dbReference type="Pfam" id="PF01363">
    <property type="entry name" value="FYVE"/>
    <property type="match status" value="1"/>
</dbReference>
<feature type="domain" description="FYVE-type" evidence="6">
    <location>
        <begin position="212"/>
        <end position="242"/>
    </location>
</feature>
<dbReference type="InterPro" id="IPR036531">
    <property type="entry name" value="Rbsn_Rab-bd_sf"/>
</dbReference>
<dbReference type="CDD" id="cd15737">
    <property type="entry name" value="FYVE2_Vac1p_like"/>
    <property type="match status" value="1"/>
</dbReference>
<keyword evidence="1" id="KW-0479">Metal-binding</keyword>
<dbReference type="SUPFAM" id="SSF140125">
    <property type="entry name" value="Rabenosyn-5 Rab-binding domain-like"/>
    <property type="match status" value="1"/>
</dbReference>
<dbReference type="EMBL" id="CALTRL010005731">
    <property type="protein sequence ID" value="CAH7685597.1"/>
    <property type="molecule type" value="Genomic_DNA"/>
</dbReference>
<proteinExistence type="predicted"/>
<evidence type="ECO:0000259" key="6">
    <source>
        <dbReference type="PROSITE" id="PS50178"/>
    </source>
</evidence>
<gene>
    <name evidence="7" type="ORF">PPACK8108_LOCUS20155</name>
</gene>
<dbReference type="InterPro" id="IPR000306">
    <property type="entry name" value="Znf_FYVE"/>
</dbReference>
<feature type="compositionally biased region" description="Low complexity" evidence="5">
    <location>
        <begin position="31"/>
        <end position="53"/>
    </location>
</feature>
<organism evidence="7 8">
    <name type="scientific">Phakopsora pachyrhizi</name>
    <name type="common">Asian soybean rust disease fungus</name>
    <dbReference type="NCBI Taxonomy" id="170000"/>
    <lineage>
        <taxon>Eukaryota</taxon>
        <taxon>Fungi</taxon>
        <taxon>Dikarya</taxon>
        <taxon>Basidiomycota</taxon>
        <taxon>Pucciniomycotina</taxon>
        <taxon>Pucciniomycetes</taxon>
        <taxon>Pucciniales</taxon>
        <taxon>Phakopsoraceae</taxon>
        <taxon>Phakopsora</taxon>
    </lineage>
</organism>
<accession>A0AAV0BHL4</accession>
<dbReference type="InterPro" id="IPR052727">
    <property type="entry name" value="Rab4/Rab5_effector"/>
</dbReference>
<dbReference type="Pfam" id="PF11464">
    <property type="entry name" value="Rbsn"/>
    <property type="match status" value="1"/>
</dbReference>
<evidence type="ECO:0000256" key="1">
    <source>
        <dbReference type="ARBA" id="ARBA00022723"/>
    </source>
</evidence>
<dbReference type="PROSITE" id="PS50178">
    <property type="entry name" value="ZF_FYVE"/>
    <property type="match status" value="1"/>
</dbReference>
<feature type="region of interest" description="Disordered" evidence="5">
    <location>
        <begin position="135"/>
        <end position="167"/>
    </location>
</feature>
<evidence type="ECO:0000256" key="2">
    <source>
        <dbReference type="ARBA" id="ARBA00022771"/>
    </source>
</evidence>
<dbReference type="PANTHER" id="PTHR13510">
    <property type="entry name" value="FYVE-FINGER-CONTAINING RAB5 EFFECTOR PROTEIN RABENOSYN-5-RELATED"/>
    <property type="match status" value="1"/>
</dbReference>
<sequence>MLNTNSHQHHQSSSYSSPNSLSNINYRTYSRRSNQLNSSSSFNSPSSPSSNSISRDRPISWDLSRSQSSNSFLYNSITPVQQQTPFRPGFQPRGVYRDRTNDLISFRKLKQESKRLQESRLQKRLERLVDLHFPAHDPQSQLRENDTTADGRLETEGRSKHDGSALAGGGMMMMMVSQRIMDIVKSASEPERLLMINNLRAKEQEIVRWQDDQEVVCCKLCEIQFGLRVRKHHCRLCGTVVCFTPASTNQRRWRCSTMIRFERDNDVERRGRAQNEEGGKWLGGRVIELTEQEMGVQDNRPQSVLEMITSKSNHTADQRYNPHSNSNTNQPTKGVRVCRLCLAIVLRRQSMTHPPVRPDYLSLYQVLKDLSEDVERALPEFQELMFASKNPGSNLNPSPSTSTIPKTKFINMRKRLLTNLTIYDSTSKRIANLISRDNRGDDLNSSEIRMLRSISMRSTNFLRDKMSLIRSIGSIEIVEKQLVRTNSSSSSRPSSIHKIKKKGLITAKKINDNNDYNYDGGGEGDGEGKVIGKSSMESSKTELIKLNVLLEQERLVEGYLKQAEEFRRLEDANSLKISLDDL</sequence>
<keyword evidence="8" id="KW-1185">Reference proteome</keyword>
<evidence type="ECO:0000313" key="7">
    <source>
        <dbReference type="EMBL" id="CAH7685597.1"/>
    </source>
</evidence>
<evidence type="ECO:0000256" key="5">
    <source>
        <dbReference type="SAM" id="MobiDB-lite"/>
    </source>
</evidence>
<reference evidence="7" key="1">
    <citation type="submission" date="2022-06" db="EMBL/GenBank/DDBJ databases">
        <authorList>
            <consortium name="SYNGENTA / RWTH Aachen University"/>
        </authorList>
    </citation>
    <scope>NUCLEOTIDE SEQUENCE</scope>
</reference>
<dbReference type="InterPro" id="IPR013083">
    <property type="entry name" value="Znf_RING/FYVE/PHD"/>
</dbReference>
<dbReference type="SUPFAM" id="SSF57903">
    <property type="entry name" value="FYVE/PHD zinc finger"/>
    <property type="match status" value="1"/>
</dbReference>
<comment type="caution">
    <text evidence="7">The sequence shown here is derived from an EMBL/GenBank/DDBJ whole genome shotgun (WGS) entry which is preliminary data.</text>
</comment>
<dbReference type="PANTHER" id="PTHR13510:SF44">
    <property type="entry name" value="RABENOSYN-5"/>
    <property type="match status" value="1"/>
</dbReference>
<dbReference type="InterPro" id="IPR011011">
    <property type="entry name" value="Znf_FYVE_PHD"/>
</dbReference>
<evidence type="ECO:0000313" key="8">
    <source>
        <dbReference type="Proteomes" id="UP001153365"/>
    </source>
</evidence>